<evidence type="ECO:0000313" key="1">
    <source>
        <dbReference type="EMBL" id="KAG2182378.1"/>
    </source>
</evidence>
<keyword evidence="2" id="KW-1185">Reference proteome</keyword>
<dbReference type="OrthoDB" id="1594986at2759"/>
<dbReference type="EMBL" id="JAEPQZ010000004">
    <property type="protein sequence ID" value="KAG2182378.1"/>
    <property type="molecule type" value="Genomic_DNA"/>
</dbReference>
<proteinExistence type="predicted"/>
<organism evidence="1 2">
    <name type="scientific">Mortierella isabellina</name>
    <name type="common">Filamentous fungus</name>
    <name type="synonym">Umbelopsis isabellina</name>
    <dbReference type="NCBI Taxonomy" id="91625"/>
    <lineage>
        <taxon>Eukaryota</taxon>
        <taxon>Fungi</taxon>
        <taxon>Fungi incertae sedis</taxon>
        <taxon>Mucoromycota</taxon>
        <taxon>Mucoromycotina</taxon>
        <taxon>Umbelopsidomycetes</taxon>
        <taxon>Umbelopsidales</taxon>
        <taxon>Umbelopsidaceae</taxon>
        <taxon>Umbelopsis</taxon>
    </lineage>
</organism>
<dbReference type="Proteomes" id="UP000654370">
    <property type="component" value="Unassembled WGS sequence"/>
</dbReference>
<sequence>MTTNYENLRKIVTGDITVKYICGNEIRRVSINQTPTHDELCLMIHRLFAHKISNVENIILRYTDEGKDL</sequence>
<reference evidence="1" key="1">
    <citation type="submission" date="2020-12" db="EMBL/GenBank/DDBJ databases">
        <title>Metabolic potential, ecology and presence of endohyphal bacteria is reflected in genomic diversity of Mucoromycotina.</title>
        <authorList>
            <person name="Muszewska A."/>
            <person name="Okrasinska A."/>
            <person name="Steczkiewicz K."/>
            <person name="Drgas O."/>
            <person name="Orlowska M."/>
            <person name="Perlinska-Lenart U."/>
            <person name="Aleksandrzak-Piekarczyk T."/>
            <person name="Szatraj K."/>
            <person name="Zielenkiewicz U."/>
            <person name="Pilsyk S."/>
            <person name="Malc E."/>
            <person name="Mieczkowski P."/>
            <person name="Kruszewska J.S."/>
            <person name="Biernat P."/>
            <person name="Pawlowska J."/>
        </authorList>
    </citation>
    <scope>NUCLEOTIDE SEQUENCE</scope>
    <source>
        <strain evidence="1">WA0000067209</strain>
    </source>
</reference>
<protein>
    <submittedName>
        <fullName evidence="1">Uncharacterized protein</fullName>
    </submittedName>
</protein>
<accession>A0A8H7UJS7</accession>
<evidence type="ECO:0000313" key="2">
    <source>
        <dbReference type="Proteomes" id="UP000654370"/>
    </source>
</evidence>
<comment type="caution">
    <text evidence="1">The sequence shown here is derived from an EMBL/GenBank/DDBJ whole genome shotgun (WGS) entry which is preliminary data.</text>
</comment>
<dbReference type="AlphaFoldDB" id="A0A8H7UJS7"/>
<name>A0A8H7UJS7_MORIS</name>
<dbReference type="SUPFAM" id="SSF54277">
    <property type="entry name" value="CAD &amp; PB1 domains"/>
    <property type="match status" value="1"/>
</dbReference>
<dbReference type="Gene3D" id="3.10.20.90">
    <property type="entry name" value="Phosphatidylinositol 3-kinase Catalytic Subunit, Chain A, domain 1"/>
    <property type="match status" value="1"/>
</dbReference>
<gene>
    <name evidence="1" type="ORF">INT43_007308</name>
</gene>